<comment type="similarity">
    <text evidence="2 6">Belongs to the BI1 family.</text>
</comment>
<gene>
    <name evidence="7" type="ORF">MOO47_04225</name>
</gene>
<keyword evidence="5 6" id="KW-0472">Membrane</keyword>
<sequence>MQTIEKTDSTQLSKFTSLVYLYSGLGIAFWLLCAAALTKYFMVHEALMLSLLQTANHHPFLSGVAIIAVSLVFIMLCRAFVDRSYFLTFVFYLGFIATFSVLGVPIFVLYSASAIVKSVALTAVIFVALAAYGYFTKTNLMTWQKTLFWGLIAILAASLVNVFLLHNSFMGMVVNILTIIVFMGYIAFDSQNLKYLYAENKDSNLGALALYASVDLILDFINILLSILSLGNDNN</sequence>
<feature type="transmembrane region" description="Helical" evidence="6">
    <location>
        <begin position="170"/>
        <end position="188"/>
    </location>
</feature>
<evidence type="ECO:0000313" key="8">
    <source>
        <dbReference type="Proteomes" id="UP000831947"/>
    </source>
</evidence>
<feature type="transmembrane region" description="Helical" evidence="6">
    <location>
        <begin position="208"/>
        <end position="230"/>
    </location>
</feature>
<reference evidence="7 8" key="1">
    <citation type="journal article" date="2022" name="Int. J. Syst. Evol. Microbiol.">
        <title>Apilactobacillus apisilvae sp. nov., Nicolia spurrieriana gen. nov. sp. nov., Bombilactobacillus folatiphilus sp. nov. and Bombilactobacillus thymidiniphilus sp. nov., four new lactic acid bacterial isolates from stingless bees Tetragonula carbonaria and Austroplebeia australis.</title>
        <authorList>
            <person name="Oliphant S.A."/>
            <person name="Watson-Haigh N.S."/>
            <person name="Sumby K.M."/>
            <person name="Gardner J."/>
            <person name="Groom S."/>
            <person name="Jiranek V."/>
        </authorList>
    </citation>
    <scope>NUCLEOTIDE SEQUENCE [LARGE SCALE GENOMIC DNA]</scope>
    <source>
        <strain evidence="7 8">SG4_A1</strain>
    </source>
</reference>
<comment type="subcellular location">
    <subcellularLocation>
        <location evidence="1">Membrane</location>
        <topology evidence="1">Multi-pass membrane protein</topology>
    </subcellularLocation>
</comment>
<organism evidence="7 8">
    <name type="scientific">Bombilactobacillus thymidiniphilus</name>
    <dbReference type="NCBI Taxonomy" id="2923363"/>
    <lineage>
        <taxon>Bacteria</taxon>
        <taxon>Bacillati</taxon>
        <taxon>Bacillota</taxon>
        <taxon>Bacilli</taxon>
        <taxon>Lactobacillales</taxon>
        <taxon>Lactobacillaceae</taxon>
        <taxon>Bombilactobacillus</taxon>
    </lineage>
</organism>
<evidence type="ECO:0000313" key="7">
    <source>
        <dbReference type="EMBL" id="UQS82995.1"/>
    </source>
</evidence>
<dbReference type="Pfam" id="PF01027">
    <property type="entry name" value="Bax1-I"/>
    <property type="match status" value="1"/>
</dbReference>
<dbReference type="EMBL" id="CP093365">
    <property type="protein sequence ID" value="UQS82995.1"/>
    <property type="molecule type" value="Genomic_DNA"/>
</dbReference>
<evidence type="ECO:0000256" key="6">
    <source>
        <dbReference type="RuleBase" id="RU004379"/>
    </source>
</evidence>
<dbReference type="PANTHER" id="PTHR23291">
    <property type="entry name" value="BAX INHIBITOR-RELATED"/>
    <property type="match status" value="1"/>
</dbReference>
<dbReference type="RefSeq" id="WP_249512222.1">
    <property type="nucleotide sequence ID" value="NZ_CP093365.1"/>
</dbReference>
<keyword evidence="4 6" id="KW-1133">Transmembrane helix</keyword>
<protein>
    <submittedName>
        <fullName evidence="7">Bax inhibitor-1 family protein</fullName>
    </submittedName>
</protein>
<feature type="transmembrane region" description="Helical" evidence="6">
    <location>
        <begin position="147"/>
        <end position="164"/>
    </location>
</feature>
<evidence type="ECO:0000256" key="5">
    <source>
        <dbReference type="ARBA" id="ARBA00023136"/>
    </source>
</evidence>
<keyword evidence="8" id="KW-1185">Reference proteome</keyword>
<feature type="transmembrane region" description="Helical" evidence="6">
    <location>
        <begin position="60"/>
        <end position="81"/>
    </location>
</feature>
<dbReference type="InterPro" id="IPR006214">
    <property type="entry name" value="Bax_inhibitor_1-related"/>
</dbReference>
<accession>A0ABY4PBM0</accession>
<keyword evidence="3 6" id="KW-0812">Transmembrane</keyword>
<feature type="transmembrane region" description="Helical" evidence="6">
    <location>
        <begin position="20"/>
        <end position="40"/>
    </location>
</feature>
<name>A0ABY4PBM0_9LACO</name>
<dbReference type="PANTHER" id="PTHR23291:SF50">
    <property type="entry name" value="PROTEIN LIFEGUARD 4"/>
    <property type="match status" value="1"/>
</dbReference>
<dbReference type="Proteomes" id="UP000831947">
    <property type="component" value="Chromosome"/>
</dbReference>
<feature type="transmembrane region" description="Helical" evidence="6">
    <location>
        <begin position="86"/>
        <end position="108"/>
    </location>
</feature>
<proteinExistence type="inferred from homology"/>
<evidence type="ECO:0000256" key="1">
    <source>
        <dbReference type="ARBA" id="ARBA00004141"/>
    </source>
</evidence>
<feature type="transmembrane region" description="Helical" evidence="6">
    <location>
        <begin position="114"/>
        <end position="135"/>
    </location>
</feature>
<evidence type="ECO:0000256" key="2">
    <source>
        <dbReference type="ARBA" id="ARBA00010350"/>
    </source>
</evidence>
<evidence type="ECO:0000256" key="4">
    <source>
        <dbReference type="ARBA" id="ARBA00022989"/>
    </source>
</evidence>
<evidence type="ECO:0000256" key="3">
    <source>
        <dbReference type="ARBA" id="ARBA00022692"/>
    </source>
</evidence>